<dbReference type="NCBIfam" id="TIGR00254">
    <property type="entry name" value="GGDEF"/>
    <property type="match status" value="1"/>
</dbReference>
<dbReference type="PROSITE" id="PS50887">
    <property type="entry name" value="GGDEF"/>
    <property type="match status" value="1"/>
</dbReference>
<keyword evidence="1" id="KW-0812">Transmembrane</keyword>
<dbReference type="EMBL" id="FOGP01000003">
    <property type="protein sequence ID" value="SER47683.1"/>
    <property type="molecule type" value="Genomic_DNA"/>
</dbReference>
<evidence type="ECO:0000256" key="1">
    <source>
        <dbReference type="SAM" id="Phobius"/>
    </source>
</evidence>
<organism evidence="3 4">
    <name type="scientific">Parafannyhessea umbonata</name>
    <dbReference type="NCBI Taxonomy" id="604330"/>
    <lineage>
        <taxon>Bacteria</taxon>
        <taxon>Bacillati</taxon>
        <taxon>Actinomycetota</taxon>
        <taxon>Coriobacteriia</taxon>
        <taxon>Coriobacteriales</taxon>
        <taxon>Atopobiaceae</taxon>
        <taxon>Parafannyhessea</taxon>
    </lineage>
</organism>
<protein>
    <submittedName>
        <fullName evidence="3">Diguanylate cyclase (GGDEF) domain-containing protein</fullName>
    </submittedName>
</protein>
<dbReference type="InterPro" id="IPR050469">
    <property type="entry name" value="Diguanylate_Cyclase"/>
</dbReference>
<evidence type="ECO:0000313" key="4">
    <source>
        <dbReference type="Proteomes" id="UP000199128"/>
    </source>
</evidence>
<dbReference type="Pfam" id="PF00990">
    <property type="entry name" value="GGDEF"/>
    <property type="match status" value="1"/>
</dbReference>
<dbReference type="PANTHER" id="PTHR45138:SF9">
    <property type="entry name" value="DIGUANYLATE CYCLASE DGCM-RELATED"/>
    <property type="match status" value="1"/>
</dbReference>
<dbReference type="PANTHER" id="PTHR45138">
    <property type="entry name" value="REGULATORY COMPONENTS OF SENSORY TRANSDUCTION SYSTEM"/>
    <property type="match status" value="1"/>
</dbReference>
<dbReference type="SMART" id="SM00267">
    <property type="entry name" value="GGDEF"/>
    <property type="match status" value="1"/>
</dbReference>
<feature type="transmembrane region" description="Helical" evidence="1">
    <location>
        <begin position="173"/>
        <end position="190"/>
    </location>
</feature>
<dbReference type="RefSeq" id="WP_143802938.1">
    <property type="nucleotide sequence ID" value="NZ_FOGP01000003.1"/>
</dbReference>
<dbReference type="InterPro" id="IPR000160">
    <property type="entry name" value="GGDEF_dom"/>
</dbReference>
<dbReference type="GO" id="GO:1902201">
    <property type="term" value="P:negative regulation of bacterial-type flagellum-dependent cell motility"/>
    <property type="evidence" value="ECO:0007669"/>
    <property type="project" value="TreeGrafter"/>
</dbReference>
<feature type="transmembrane region" description="Helical" evidence="1">
    <location>
        <begin position="147"/>
        <end position="167"/>
    </location>
</feature>
<sequence>MLDLLKEKLSWWLCLRLEPEVHADISRINVRNLRTMAGIVLAIEVVTLAIALGMRDTLNVAPAGFYSVGIMIVMSAIDLFAAGRVLRPKRINATAASVLLVATFLLASAWGINVSLRHYMTGDQMLTFYTVQFCFACFISSPPVISLLLTGGAFACLYLVLLAINGASDINSINYAIFATIVILGSIARYRAQASESEQRQEIESLNKSLFHSSTHDELTETLNRVALRNHFPSFVGRELCVIMVDIDHFKHYNDSYGHRKGDEIIRAVAKELAGTFANGMTFRYGGDEFLIIIPIEGGDVSDIREQVQHWEKSVTDLSMSGVDEKIVCSHGLVHGTPDNASDLRTMIDGADAQLYLAKRNRSGD</sequence>
<accession>A0A1H9PJE7</accession>
<name>A0A1H9PJE7_9ACTN</name>
<dbReference type="GO" id="GO:0005886">
    <property type="term" value="C:plasma membrane"/>
    <property type="evidence" value="ECO:0007669"/>
    <property type="project" value="TreeGrafter"/>
</dbReference>
<dbReference type="InterPro" id="IPR043128">
    <property type="entry name" value="Rev_trsase/Diguanyl_cyclase"/>
</dbReference>
<dbReference type="GO" id="GO:0052621">
    <property type="term" value="F:diguanylate cyclase activity"/>
    <property type="evidence" value="ECO:0007669"/>
    <property type="project" value="TreeGrafter"/>
</dbReference>
<dbReference type="CDD" id="cd01949">
    <property type="entry name" value="GGDEF"/>
    <property type="match status" value="1"/>
</dbReference>
<feature type="transmembrane region" description="Helical" evidence="1">
    <location>
        <begin position="60"/>
        <end position="81"/>
    </location>
</feature>
<reference evidence="4" key="1">
    <citation type="submission" date="2016-10" db="EMBL/GenBank/DDBJ databases">
        <authorList>
            <person name="Varghese N."/>
            <person name="Submissions S."/>
        </authorList>
    </citation>
    <scope>NUCLEOTIDE SEQUENCE [LARGE SCALE GENOMIC DNA]</scope>
    <source>
        <strain evidence="4">KHGC19</strain>
    </source>
</reference>
<dbReference type="Proteomes" id="UP000199128">
    <property type="component" value="Unassembled WGS sequence"/>
</dbReference>
<feature type="transmembrane region" description="Helical" evidence="1">
    <location>
        <begin position="93"/>
        <end position="112"/>
    </location>
</feature>
<keyword evidence="1" id="KW-0472">Membrane</keyword>
<feature type="domain" description="GGDEF" evidence="2">
    <location>
        <begin position="238"/>
        <end position="365"/>
    </location>
</feature>
<dbReference type="AlphaFoldDB" id="A0A1H9PJE7"/>
<dbReference type="InterPro" id="IPR029787">
    <property type="entry name" value="Nucleotide_cyclase"/>
</dbReference>
<feature type="transmembrane region" description="Helical" evidence="1">
    <location>
        <begin position="35"/>
        <end position="54"/>
    </location>
</feature>
<evidence type="ECO:0000259" key="2">
    <source>
        <dbReference type="PROSITE" id="PS50887"/>
    </source>
</evidence>
<dbReference type="SUPFAM" id="SSF55073">
    <property type="entry name" value="Nucleotide cyclase"/>
    <property type="match status" value="1"/>
</dbReference>
<keyword evidence="1" id="KW-1133">Transmembrane helix</keyword>
<dbReference type="GO" id="GO:0043709">
    <property type="term" value="P:cell adhesion involved in single-species biofilm formation"/>
    <property type="evidence" value="ECO:0007669"/>
    <property type="project" value="TreeGrafter"/>
</dbReference>
<evidence type="ECO:0000313" key="3">
    <source>
        <dbReference type="EMBL" id="SER47683.1"/>
    </source>
</evidence>
<gene>
    <name evidence="3" type="ORF">SAMN05216446_0965</name>
</gene>
<dbReference type="Gene3D" id="3.30.70.270">
    <property type="match status" value="1"/>
</dbReference>
<proteinExistence type="predicted"/>